<comment type="caution">
    <text evidence="2">The sequence shown here is derived from an EMBL/GenBank/DDBJ whole genome shotgun (WGS) entry which is preliminary data.</text>
</comment>
<feature type="region of interest" description="Disordered" evidence="1">
    <location>
        <begin position="35"/>
        <end position="58"/>
    </location>
</feature>
<name>A0A645JAH1_9ZZZZ</name>
<dbReference type="EMBL" id="VSSQ01136105">
    <property type="protein sequence ID" value="MPN60611.1"/>
    <property type="molecule type" value="Genomic_DNA"/>
</dbReference>
<sequence>MLKRLFATALFGLFAGRIFVVIHLDGDDFGIGAHFGSSQKRQQHQPQCDHDQQDAFHW</sequence>
<proteinExistence type="predicted"/>
<gene>
    <name evidence="2" type="ORF">SDC9_208340</name>
</gene>
<dbReference type="AlphaFoldDB" id="A0A645JAH1"/>
<reference evidence="2" key="1">
    <citation type="submission" date="2019-08" db="EMBL/GenBank/DDBJ databases">
        <authorList>
            <person name="Kucharzyk K."/>
            <person name="Murdoch R.W."/>
            <person name="Higgins S."/>
            <person name="Loffler F."/>
        </authorList>
    </citation>
    <scope>NUCLEOTIDE SEQUENCE</scope>
</reference>
<feature type="compositionally biased region" description="Basic and acidic residues" evidence="1">
    <location>
        <begin position="47"/>
        <end position="58"/>
    </location>
</feature>
<evidence type="ECO:0000313" key="2">
    <source>
        <dbReference type="EMBL" id="MPN60611.1"/>
    </source>
</evidence>
<protein>
    <submittedName>
        <fullName evidence="2">Uncharacterized protein</fullName>
    </submittedName>
</protein>
<evidence type="ECO:0000256" key="1">
    <source>
        <dbReference type="SAM" id="MobiDB-lite"/>
    </source>
</evidence>
<accession>A0A645JAH1</accession>
<organism evidence="2">
    <name type="scientific">bioreactor metagenome</name>
    <dbReference type="NCBI Taxonomy" id="1076179"/>
    <lineage>
        <taxon>unclassified sequences</taxon>
        <taxon>metagenomes</taxon>
        <taxon>ecological metagenomes</taxon>
    </lineage>
</organism>